<feature type="region of interest" description="Disordered" evidence="2">
    <location>
        <begin position="464"/>
        <end position="605"/>
    </location>
</feature>
<dbReference type="AlphaFoldDB" id="A0A3M7H7I3"/>
<evidence type="ECO:0000313" key="4">
    <source>
        <dbReference type="Proteomes" id="UP000280598"/>
    </source>
</evidence>
<dbReference type="PANTHER" id="PTHR42041:SF1">
    <property type="entry name" value="DNA ENDONUCLEASE ACTIVATOR CTP1 C-TERMINAL DOMAIN-CONTAINING PROTEIN"/>
    <property type="match status" value="1"/>
</dbReference>
<dbReference type="PANTHER" id="PTHR42041">
    <property type="entry name" value="DNA ENDONUCLEASE ACTIVATOR CTP1 C-TERMINAL DOMAIN-CONTAINING PROTEIN"/>
    <property type="match status" value="1"/>
</dbReference>
<name>A0A3M7H7I3_HORWE</name>
<evidence type="ECO:0000256" key="2">
    <source>
        <dbReference type="SAM" id="MobiDB-lite"/>
    </source>
</evidence>
<feature type="compositionally biased region" description="Gly residues" evidence="2">
    <location>
        <begin position="683"/>
        <end position="692"/>
    </location>
</feature>
<feature type="region of interest" description="Disordered" evidence="2">
    <location>
        <begin position="652"/>
        <end position="692"/>
    </location>
</feature>
<dbReference type="VEuPathDB" id="FungiDB:BTJ68_06919"/>
<feature type="compositionally biased region" description="Low complexity" evidence="2">
    <location>
        <begin position="305"/>
        <end position="317"/>
    </location>
</feature>
<feature type="compositionally biased region" description="Gly residues" evidence="2">
    <location>
        <begin position="660"/>
        <end position="676"/>
    </location>
</feature>
<organism evidence="3 4">
    <name type="scientific">Hortaea werneckii</name>
    <name type="common">Black yeast</name>
    <name type="synonym">Cladosporium werneckii</name>
    <dbReference type="NCBI Taxonomy" id="91943"/>
    <lineage>
        <taxon>Eukaryota</taxon>
        <taxon>Fungi</taxon>
        <taxon>Dikarya</taxon>
        <taxon>Ascomycota</taxon>
        <taxon>Pezizomycotina</taxon>
        <taxon>Dothideomycetes</taxon>
        <taxon>Dothideomycetidae</taxon>
        <taxon>Mycosphaerellales</taxon>
        <taxon>Teratosphaeriaceae</taxon>
        <taxon>Hortaea</taxon>
    </lineage>
</organism>
<feature type="compositionally biased region" description="Polar residues" evidence="2">
    <location>
        <begin position="512"/>
        <end position="534"/>
    </location>
</feature>
<accession>A0A3M7H7I3</accession>
<feature type="coiled-coil region" evidence="1">
    <location>
        <begin position="92"/>
        <end position="133"/>
    </location>
</feature>
<dbReference type="EMBL" id="QWIS01000075">
    <property type="protein sequence ID" value="RMZ09351.1"/>
    <property type="molecule type" value="Genomic_DNA"/>
</dbReference>
<feature type="region of interest" description="Disordered" evidence="2">
    <location>
        <begin position="410"/>
        <end position="452"/>
    </location>
</feature>
<evidence type="ECO:0000313" key="3">
    <source>
        <dbReference type="EMBL" id="RMZ09351.1"/>
    </source>
</evidence>
<feature type="compositionally biased region" description="Basic and acidic residues" evidence="2">
    <location>
        <begin position="412"/>
        <end position="424"/>
    </location>
</feature>
<reference evidence="3 4" key="1">
    <citation type="journal article" date="2018" name="BMC Genomics">
        <title>Genomic evidence for intraspecific hybridization in a clonal and extremely halotolerant yeast.</title>
        <authorList>
            <person name="Gostincar C."/>
            <person name="Stajich J.E."/>
            <person name="Zupancic J."/>
            <person name="Zalar P."/>
            <person name="Gunde-Cimerman N."/>
        </authorList>
    </citation>
    <scope>NUCLEOTIDE SEQUENCE [LARGE SCALE GENOMIC DNA]</scope>
    <source>
        <strain evidence="3 4">EXF-562</strain>
    </source>
</reference>
<gene>
    <name evidence="3" type="ORF">D0860_04276</name>
</gene>
<dbReference type="Proteomes" id="UP000280598">
    <property type="component" value="Unassembled WGS sequence"/>
</dbReference>
<protein>
    <submittedName>
        <fullName evidence="3">Uncharacterized protein</fullName>
    </submittedName>
</protein>
<feature type="region of interest" description="Disordered" evidence="2">
    <location>
        <begin position="291"/>
        <end position="334"/>
    </location>
</feature>
<evidence type="ECO:0000256" key="1">
    <source>
        <dbReference type="SAM" id="Coils"/>
    </source>
</evidence>
<sequence>MIKTDSDTDTAFPPPEPGSSHSSPSRRQASHLLADYRPTTPNGQHSTRGFALPQSPSLPEMYAMRSSGHGRTNSDVQGLVKRFEHLDVRDKEAESKERMKRHEAELKRAMIAREEAESDVRRFREEVRRLRKERDEGGDRERRVARRLETVMVSLGMIAFRPGVYTKSTQDELAHAKETHASQHAIYEKELRKARKEAFKSSSAVLKLQEELKSTRNSLRATQSGFDMEKQKVERRQQETFEAQYQLASVQEELDKLRTHLRIVEEEREALKTNLKEEEVARIAAEGMIALPPAKGGDDDDLLTSPKKSPQKRPSSPLSDDKENMGTNPQKKMLMQKKKLEEELRAEQMRREHAEEMMDFLRLECQFQCCSCRSAAEQGHQDGLEMSEGLAATLAALMQDMMSVLRSPDATDAAKQEPAEHMEVDSGAAAHDASSRHDEVPEVELEQDAEVPHVVEEVERSMTLAPEEAPAPDPVNDENPIAPHPTPAEPEQKEEAPSEQEEVEEAPKEVPHTTSVPIQPSSPQTHEQRIPTTPHQHHHTVRTITTTTTIPMHFTPVSKPRPSDDDDNNEAENVPPRPTSSHSEVAVDDSAPLGYPLTQTKSAPGKELPFDRAAALAAIEYRRGRARSFAAGHATPRKQMLEGVSINGRRDVSAPALGGKTVGGGGSSSGAVGLGRGPASVGRAGGRAGRVG</sequence>
<feature type="coiled-coil region" evidence="1">
    <location>
        <begin position="247"/>
        <end position="281"/>
    </location>
</feature>
<proteinExistence type="predicted"/>
<feature type="region of interest" description="Disordered" evidence="2">
    <location>
        <begin position="1"/>
        <end position="78"/>
    </location>
</feature>
<feature type="compositionally biased region" description="Low complexity" evidence="2">
    <location>
        <begin position="542"/>
        <end position="555"/>
    </location>
</feature>
<keyword evidence="1" id="KW-0175">Coiled coil</keyword>
<comment type="caution">
    <text evidence="3">The sequence shown here is derived from an EMBL/GenBank/DDBJ whole genome shotgun (WGS) entry which is preliminary data.</text>
</comment>